<dbReference type="HOGENOM" id="CLU_060297_0_0_9"/>
<dbReference type="EMBL" id="AAVO02000003">
    <property type="protein sequence ID" value="EDM88161.1"/>
    <property type="molecule type" value="Genomic_DNA"/>
</dbReference>
<dbReference type="GeneID" id="79804327"/>
<name>A5ZPZ7_9FIRM</name>
<evidence type="ECO:0000313" key="2">
    <source>
        <dbReference type="EMBL" id="EDM88161.1"/>
    </source>
</evidence>
<dbReference type="InterPro" id="IPR056937">
    <property type="entry name" value="YqbQ/XkdQ"/>
</dbReference>
<accession>A5ZPZ7</accession>
<proteinExistence type="predicted"/>
<evidence type="ECO:0000313" key="3">
    <source>
        <dbReference type="Proteomes" id="UP000006002"/>
    </source>
</evidence>
<dbReference type="Proteomes" id="UP000006002">
    <property type="component" value="Unassembled WGS sequence"/>
</dbReference>
<organism evidence="2 3">
    <name type="scientific">Blautia obeum ATCC 29174</name>
    <dbReference type="NCBI Taxonomy" id="411459"/>
    <lineage>
        <taxon>Bacteria</taxon>
        <taxon>Bacillati</taxon>
        <taxon>Bacillota</taxon>
        <taxon>Clostridia</taxon>
        <taxon>Lachnospirales</taxon>
        <taxon>Lachnospiraceae</taxon>
        <taxon>Blautia</taxon>
    </lineage>
</organism>
<evidence type="ECO:0000259" key="1">
    <source>
        <dbReference type="Pfam" id="PF24032"/>
    </source>
</evidence>
<dbReference type="RefSeq" id="WP_005424399.1">
    <property type="nucleotide sequence ID" value="NZ_CP102265.1"/>
</dbReference>
<reference evidence="2 3" key="2">
    <citation type="submission" date="2007-04" db="EMBL/GenBank/DDBJ databases">
        <title>Draft genome sequence of Ruminococcus obeum (ATCC 29174).</title>
        <authorList>
            <person name="Sudarsanam P."/>
            <person name="Ley R."/>
            <person name="Guruge J."/>
            <person name="Turnbaugh P.J."/>
            <person name="Mahowald M."/>
            <person name="Liep D."/>
            <person name="Gordon J."/>
        </authorList>
    </citation>
    <scope>NUCLEOTIDE SEQUENCE [LARGE SCALE GENOMIC DNA]</scope>
    <source>
        <strain evidence="2 3">ATCC 29174</strain>
    </source>
</reference>
<protein>
    <recommendedName>
        <fullName evidence="1">YqbQ/XkdQ domain-containing protein</fullName>
    </recommendedName>
</protein>
<feature type="domain" description="YqbQ/XkdQ" evidence="1">
    <location>
        <begin position="24"/>
        <end position="316"/>
    </location>
</feature>
<gene>
    <name evidence="2" type="ORF">RUMOBE_01067</name>
</gene>
<dbReference type="Pfam" id="PF24032">
    <property type="entry name" value="YQBQ"/>
    <property type="match status" value="1"/>
</dbReference>
<dbReference type="AlphaFoldDB" id="A5ZPZ7"/>
<dbReference type="eggNOG" id="COG4193">
    <property type="taxonomic scope" value="Bacteria"/>
</dbReference>
<sequence length="322" mass="36356">MNKITLKIGKNGTYKNISELIQKVSVTGRRGDAPRTLSATLFDSEQFARASANSGEGQQVFFYCDKSEIFRGLLMTDSRSSKRTLTIKAYDNCVYLCNNKGSFSFKKKSATYIFKYCLKKLGLPLGSAVNTGHIIGELVKKNTTYWDVIEDALSQTYYATGIRYYVSSEKGKIYLRKRQEQTSMPILSLDSNIQSYDMSRSIYKTRTRLILVTSKNAKKGSFVNSSLEKKIGKFADIQTVDEDVTKTELNQKISTFKKDTSIVDQELSVTATGDTRCVSGKCAYVQISPIGAKRIMFIEEDTHTFENGHHKMNLKLSYEKIK</sequence>
<comment type="caution">
    <text evidence="2">The sequence shown here is derived from an EMBL/GenBank/DDBJ whole genome shotgun (WGS) entry which is preliminary data.</text>
</comment>
<reference evidence="2 3" key="1">
    <citation type="submission" date="2007-03" db="EMBL/GenBank/DDBJ databases">
        <authorList>
            <person name="Fulton L."/>
            <person name="Clifton S."/>
            <person name="Fulton B."/>
            <person name="Xu J."/>
            <person name="Minx P."/>
            <person name="Pepin K.H."/>
            <person name="Johnson M."/>
            <person name="Thiruvilangam P."/>
            <person name="Bhonagiri V."/>
            <person name="Nash W.E."/>
            <person name="Mardis E.R."/>
            <person name="Wilson R.K."/>
        </authorList>
    </citation>
    <scope>NUCLEOTIDE SEQUENCE [LARGE SCALE GENOMIC DNA]</scope>
    <source>
        <strain evidence="2 3">ATCC 29174</strain>
    </source>
</reference>